<feature type="chain" id="PRO_5043486358" description="Lipase" evidence="9">
    <location>
        <begin position="17"/>
        <end position="386"/>
    </location>
</feature>
<name>A0AAW1JWL3_POPJA</name>
<protein>
    <recommendedName>
        <fullName evidence="7">Lipase</fullName>
    </recommendedName>
</protein>
<evidence type="ECO:0000256" key="4">
    <source>
        <dbReference type="ARBA" id="ARBA00022963"/>
    </source>
</evidence>
<comment type="caution">
    <text evidence="11">The sequence shown here is derived from an EMBL/GenBank/DDBJ whole genome shotgun (WGS) entry which is preliminary data.</text>
</comment>
<dbReference type="PIRSF" id="PIRSF000862">
    <property type="entry name" value="Steryl_ester_lip"/>
    <property type="match status" value="1"/>
</dbReference>
<evidence type="ECO:0000256" key="9">
    <source>
        <dbReference type="SAM" id="SignalP"/>
    </source>
</evidence>
<feature type="domain" description="Partial AB-hydrolase lipase" evidence="10">
    <location>
        <begin position="28"/>
        <end position="88"/>
    </location>
</feature>
<evidence type="ECO:0000256" key="1">
    <source>
        <dbReference type="ARBA" id="ARBA00010701"/>
    </source>
</evidence>
<dbReference type="EMBL" id="JASPKY010000305">
    <property type="protein sequence ID" value="KAK9709638.1"/>
    <property type="molecule type" value="Genomic_DNA"/>
</dbReference>
<keyword evidence="6" id="KW-0325">Glycoprotein</keyword>
<dbReference type="Gene3D" id="3.40.50.1820">
    <property type="entry name" value="alpha/beta hydrolase"/>
    <property type="match status" value="1"/>
</dbReference>
<keyword evidence="5" id="KW-0443">Lipid metabolism</keyword>
<organism evidence="11 12">
    <name type="scientific">Popillia japonica</name>
    <name type="common">Japanese beetle</name>
    <dbReference type="NCBI Taxonomy" id="7064"/>
    <lineage>
        <taxon>Eukaryota</taxon>
        <taxon>Metazoa</taxon>
        <taxon>Ecdysozoa</taxon>
        <taxon>Arthropoda</taxon>
        <taxon>Hexapoda</taxon>
        <taxon>Insecta</taxon>
        <taxon>Pterygota</taxon>
        <taxon>Neoptera</taxon>
        <taxon>Endopterygota</taxon>
        <taxon>Coleoptera</taxon>
        <taxon>Polyphaga</taxon>
        <taxon>Scarabaeiformia</taxon>
        <taxon>Scarabaeidae</taxon>
        <taxon>Rutelinae</taxon>
        <taxon>Popillia</taxon>
    </lineage>
</organism>
<dbReference type="FunFam" id="3.40.50.1820:FF:000057">
    <property type="entry name" value="Lipase"/>
    <property type="match status" value="1"/>
</dbReference>
<evidence type="ECO:0000256" key="2">
    <source>
        <dbReference type="ARBA" id="ARBA00022729"/>
    </source>
</evidence>
<keyword evidence="2 9" id="KW-0732">Signal</keyword>
<feature type="signal peptide" evidence="9">
    <location>
        <begin position="1"/>
        <end position="16"/>
    </location>
</feature>
<keyword evidence="4 7" id="KW-0442">Lipid degradation</keyword>
<dbReference type="AlphaFoldDB" id="A0AAW1JWL3"/>
<evidence type="ECO:0000313" key="12">
    <source>
        <dbReference type="Proteomes" id="UP001458880"/>
    </source>
</evidence>
<evidence type="ECO:0000256" key="8">
    <source>
        <dbReference type="PIRSR" id="PIRSR000862-1"/>
    </source>
</evidence>
<evidence type="ECO:0000259" key="10">
    <source>
        <dbReference type="Pfam" id="PF04083"/>
    </source>
</evidence>
<reference evidence="11 12" key="1">
    <citation type="journal article" date="2024" name="BMC Genomics">
        <title>De novo assembly and annotation of Popillia japonica's genome with initial clues to its potential as an invasive pest.</title>
        <authorList>
            <person name="Cucini C."/>
            <person name="Boschi S."/>
            <person name="Funari R."/>
            <person name="Cardaioli E."/>
            <person name="Iannotti N."/>
            <person name="Marturano G."/>
            <person name="Paoli F."/>
            <person name="Bruttini M."/>
            <person name="Carapelli A."/>
            <person name="Frati F."/>
            <person name="Nardi F."/>
        </authorList>
    </citation>
    <scope>NUCLEOTIDE SEQUENCE [LARGE SCALE GENOMIC DNA]</scope>
    <source>
        <strain evidence="11">DMR45628</strain>
    </source>
</reference>
<evidence type="ECO:0000256" key="6">
    <source>
        <dbReference type="ARBA" id="ARBA00023180"/>
    </source>
</evidence>
<dbReference type="InterPro" id="IPR025483">
    <property type="entry name" value="Lipase_euk"/>
</dbReference>
<feature type="active site" description="Nucleophile" evidence="8">
    <location>
        <position position="162"/>
    </location>
</feature>
<accession>A0AAW1JWL3</accession>
<evidence type="ECO:0000313" key="11">
    <source>
        <dbReference type="EMBL" id="KAK9709638.1"/>
    </source>
</evidence>
<keyword evidence="3 7" id="KW-0378">Hydrolase</keyword>
<feature type="active site" description="Charge relay system" evidence="8">
    <location>
        <position position="329"/>
    </location>
</feature>
<dbReference type="SUPFAM" id="SSF53474">
    <property type="entry name" value="alpha/beta-Hydrolases"/>
    <property type="match status" value="1"/>
</dbReference>
<comment type="similarity">
    <text evidence="1 7">Belongs to the AB hydrolase superfamily. Lipase family.</text>
</comment>
<feature type="active site" description="Charge relay system" evidence="8">
    <location>
        <position position="360"/>
    </location>
</feature>
<dbReference type="Proteomes" id="UP001458880">
    <property type="component" value="Unassembled WGS sequence"/>
</dbReference>
<dbReference type="InterPro" id="IPR029058">
    <property type="entry name" value="AB_hydrolase_fold"/>
</dbReference>
<keyword evidence="12" id="KW-1185">Reference proteome</keyword>
<dbReference type="GO" id="GO:0016788">
    <property type="term" value="F:hydrolase activity, acting on ester bonds"/>
    <property type="evidence" value="ECO:0007669"/>
    <property type="project" value="InterPro"/>
</dbReference>
<dbReference type="GO" id="GO:0016042">
    <property type="term" value="P:lipid catabolic process"/>
    <property type="evidence" value="ECO:0007669"/>
    <property type="project" value="UniProtKB-KW"/>
</dbReference>
<gene>
    <name evidence="11" type="ORF">QE152_g26503</name>
</gene>
<evidence type="ECO:0000256" key="3">
    <source>
        <dbReference type="ARBA" id="ARBA00022801"/>
    </source>
</evidence>
<proteinExistence type="inferred from homology"/>
<dbReference type="PANTHER" id="PTHR11005">
    <property type="entry name" value="LYSOSOMAL ACID LIPASE-RELATED"/>
    <property type="match status" value="1"/>
</dbReference>
<sequence>MLFYFIFVTLMCTVNSIVINYNTNYILEYVKHRNYPIEMHNIDTTDGYGVNIHRIPHGLNNNSSIGNRRVVLLVHGLQESAEHWMINGNKSLAFLLADLDYDVWMSNARGTYHSKAHAKYDTSKSEYWDFSWHEIGLYDHPATIDYILSKTGASKLSYIGHSQGATTFLVLTSIYPEYNDKINIMIGLAPAAYMAHVKNPVFTTMSRVWEMINPRQGLLDNALINTIAENFCKVIIIVQSICSNMLFLMAGYDYEQLDQNLVPDIMRSLPAGASTKQWVHYLQLVRSGYFRQYDYQGKDNLLRYGRAEPPIYDLNKVTAKIALYYSLNDWLAPPEDVRRLRDELPNVVVDHLVIYENFNHWDFLFAKDIVELLYNDVIQTLSKYKD</sequence>
<dbReference type="Pfam" id="PF04083">
    <property type="entry name" value="Abhydro_lipase"/>
    <property type="match status" value="1"/>
</dbReference>
<dbReference type="InterPro" id="IPR006693">
    <property type="entry name" value="AB_hydrolase_lipase"/>
</dbReference>
<evidence type="ECO:0000256" key="7">
    <source>
        <dbReference type="PIRNR" id="PIRNR000862"/>
    </source>
</evidence>
<evidence type="ECO:0000256" key="5">
    <source>
        <dbReference type="ARBA" id="ARBA00023098"/>
    </source>
</evidence>